<gene>
    <name evidence="1" type="ORF">SYYSPA8_28915</name>
</gene>
<keyword evidence="2" id="KW-1185">Reference proteome</keyword>
<accession>A0ABQ5P725</accession>
<dbReference type="Proteomes" id="UP001291653">
    <property type="component" value="Unassembled WGS sequence"/>
</dbReference>
<protein>
    <submittedName>
        <fullName evidence="1">DUF6317 family protein</fullName>
    </submittedName>
</protein>
<proteinExistence type="predicted"/>
<evidence type="ECO:0000313" key="2">
    <source>
        <dbReference type="Proteomes" id="UP001291653"/>
    </source>
</evidence>
<dbReference type="RefSeq" id="WP_323450381.1">
    <property type="nucleotide sequence ID" value="NZ_BSBI01000014.1"/>
</dbReference>
<organism evidence="1 2">
    <name type="scientific">Streptomyces yaizuensis</name>
    <dbReference type="NCBI Taxonomy" id="2989713"/>
    <lineage>
        <taxon>Bacteria</taxon>
        <taxon>Bacillati</taxon>
        <taxon>Actinomycetota</taxon>
        <taxon>Actinomycetes</taxon>
        <taxon>Kitasatosporales</taxon>
        <taxon>Streptomycetaceae</taxon>
        <taxon>Streptomyces</taxon>
    </lineage>
</organism>
<evidence type="ECO:0000313" key="1">
    <source>
        <dbReference type="EMBL" id="GLF98402.1"/>
    </source>
</evidence>
<comment type="caution">
    <text evidence="1">The sequence shown here is derived from an EMBL/GenBank/DDBJ whole genome shotgun (WGS) entry which is preliminary data.</text>
</comment>
<sequence length="98" mass="10741">MDLQVDTAGLARLAQALSRSLTALSQARNALERLRADQLGTPELDRACDGFQERWAYGAERLRDRIGSVHDGVGLSRAEYARVDAAITEAFRAVRPDA</sequence>
<name>A0ABQ5P725_9ACTN</name>
<dbReference type="EMBL" id="BSBI01000014">
    <property type="protein sequence ID" value="GLF98402.1"/>
    <property type="molecule type" value="Genomic_DNA"/>
</dbReference>
<reference evidence="1 2" key="1">
    <citation type="submission" date="2022-10" db="EMBL/GenBank/DDBJ databases">
        <title>Draft genome sequence of Streptomyces sp. YSPA8.</title>
        <authorList>
            <person name="Moriuchi R."/>
            <person name="Dohra H."/>
            <person name="Yamamura H."/>
            <person name="Kodani S."/>
        </authorList>
    </citation>
    <scope>NUCLEOTIDE SEQUENCE [LARGE SCALE GENOMIC DNA]</scope>
    <source>
        <strain evidence="1 2">YSPA8</strain>
    </source>
</reference>